<dbReference type="OrthoDB" id="9762853at2"/>
<evidence type="ECO:0000313" key="1">
    <source>
        <dbReference type="EMBL" id="AHW60830.1"/>
    </source>
</evidence>
<dbReference type="AlphaFoldDB" id="X5E030"/>
<protein>
    <submittedName>
        <fullName evidence="2">Baseplate J-like protein</fullName>
    </submittedName>
    <submittedName>
        <fullName evidence="1">Phage baseplate protein</fullName>
    </submittedName>
</protein>
<reference evidence="2 4" key="2">
    <citation type="submission" date="2016-10" db="EMBL/GenBank/DDBJ databases">
        <authorList>
            <person name="de Groot N.N."/>
        </authorList>
    </citation>
    <scope>NUCLEOTIDE SEQUENCE [LARGE SCALE GENOMIC DNA]</scope>
    <source>
        <strain evidence="2 4">DSM 25947</strain>
    </source>
</reference>
<organism evidence="2 4">
    <name type="scientific">Draconibacterium orientale</name>
    <dbReference type="NCBI Taxonomy" id="1168034"/>
    <lineage>
        <taxon>Bacteria</taxon>
        <taxon>Pseudomonadati</taxon>
        <taxon>Bacteroidota</taxon>
        <taxon>Bacteroidia</taxon>
        <taxon>Marinilabiliales</taxon>
        <taxon>Prolixibacteraceae</taxon>
        <taxon>Draconibacterium</taxon>
    </lineage>
</organism>
<dbReference type="RefSeq" id="WP_038561315.1">
    <property type="nucleotide sequence ID" value="NZ_FOHT01000001.1"/>
</dbReference>
<evidence type="ECO:0000313" key="4">
    <source>
        <dbReference type="Proteomes" id="UP000181981"/>
    </source>
</evidence>
<dbReference type="STRING" id="1168034.FH5T_17495"/>
<accession>X5E030</accession>
<name>X5E030_9BACT</name>
<dbReference type="Proteomes" id="UP000181981">
    <property type="component" value="Unassembled WGS sequence"/>
</dbReference>
<sequence>MANCGKNILLAREGTEQQERFLESLKPESLHLNDFGLEQWMEFAYNFASHVNYFDTQDAATPKGNWQDFFKTKPEIEDFISELEKDGAVTPHLALFVTFLKLLEHSKQRFNKLTKRHLDFYFGQILQIEKQKPTADKVHVVFELAKNAVAEKIEKETLLDGGKDANNKKLLYEVTDELIANKTKVASLKSVYNDHDNSKLKAAAVADSFDGKGEDFPDKEVSWWPFGYYEQKNNPDTREYPELADAKVGFAVAGEILELQEGKRTVQLRLSFAKALAQNISAKDLQDNLSIFCTGEKDWLGPFEIINTTEFVSGSESNRKDLNIAFQIPNEEKMVMGYSAKTHGESFKTSQAVCRILIKTGNKRGHQLYRNFVAQSLTKVNLKVTVCGIKKPALQNDVGALNPEKPFYPFGNQPVEKSKFHITYPELFKKNWDNLKVNVEWKNAPDSLKDWYEAYQHSFLNGLSHQKMAKYYLSKKKSNLIVKSDSYFTAEVEINDANDWKPLDEPQNIQLFHRNGDSSYTEFSVPNADRKTTSKSIRLSLNQSFLHDMFPRLYALSITDENASIPNEPYTPFIEQISLDYSALATFKPGDKKFTNEFQLFHEHPFGQSEVVPSNAEDADIFVVPEYCKGGELYIGLENAAPQQIVSLLIQVLEGSENPEVKSFVGKQHVEWDVLCSDNWQSLDSSAIISNNTGNLLKSGILKFNLPKEANTDNALLPAGLIWLRARIHKNYNAVSKVIGIHAQAVLAKFNNNDNDLKHLSNSLPAETISKMVNRIPKVKGLTQPYNSFGGKPQESDEDYYRRISERLRHKNRAVSIWDYEHLVLQNFPEIHKAKCLSHTCTKVVGNKRQTKYLAPGSVVVVVIPDIVNKNVFDIYQPRVSKATLSKIQQFLKRHNSKLVQTLVINPEYEEVRIDLKVKFHKGYDSVYYKSVLNDDLTRFLSPWAFDRTAPIRFGQTLHKSVIINYTEQLDYVDFITDVRLFQKTAASGAVSEVKIATPSSPEAILVSSKQHSVKDAVKNCLATTIEPAETCQK</sequence>
<keyword evidence="3" id="KW-1185">Reference proteome</keyword>
<dbReference type="KEGG" id="dori:FH5T_17495"/>
<dbReference type="eggNOG" id="COG3299">
    <property type="taxonomic scope" value="Bacteria"/>
</dbReference>
<dbReference type="Proteomes" id="UP000023772">
    <property type="component" value="Chromosome"/>
</dbReference>
<evidence type="ECO:0000313" key="2">
    <source>
        <dbReference type="EMBL" id="SES68072.1"/>
    </source>
</evidence>
<evidence type="ECO:0000313" key="3">
    <source>
        <dbReference type="Proteomes" id="UP000023772"/>
    </source>
</evidence>
<dbReference type="EMBL" id="CP007451">
    <property type="protein sequence ID" value="AHW60830.1"/>
    <property type="molecule type" value="Genomic_DNA"/>
</dbReference>
<reference evidence="1 3" key="1">
    <citation type="submission" date="2014-03" db="EMBL/GenBank/DDBJ databases">
        <title>Complete genome sequence of a deeply braunched marine Bacteroidia bacterium Draconibacterium orientale type strain FH5T.</title>
        <authorList>
            <person name="Li X."/>
            <person name="Wang X."/>
            <person name="Xie Z."/>
            <person name="Du Z."/>
            <person name="Chen G."/>
        </authorList>
    </citation>
    <scope>NUCLEOTIDE SEQUENCE [LARGE SCALE GENOMIC DNA]</scope>
    <source>
        <strain evidence="1 3">FH5</strain>
    </source>
</reference>
<proteinExistence type="predicted"/>
<dbReference type="HOGENOM" id="CLU_006486_0_0_10"/>
<gene>
    <name evidence="1" type="ORF">FH5T_17495</name>
    <name evidence="2" type="ORF">SAMN05444285_101177</name>
</gene>
<dbReference type="EMBL" id="FOHT01000001">
    <property type="protein sequence ID" value="SES68072.1"/>
    <property type="molecule type" value="Genomic_DNA"/>
</dbReference>